<feature type="binding site" evidence="6">
    <location>
        <position position="94"/>
    </location>
    <ligand>
        <name>a divalent metal cation</name>
        <dbReference type="ChEBI" id="CHEBI:60240"/>
        <label>1</label>
    </ligand>
</feature>
<comment type="function">
    <text evidence="1 6">Removes the N-terminal methionine from nascent proteins. The N-terminal methionine is often cleaved when the second residue in the primary sequence is small and uncharged (Met-Ala-, Cys, Gly, Pro, Ser, Thr, or Val). Requires deformylation of the N(alpha)-formylated initiator methionine before it can be hydrolyzed.</text>
</comment>
<evidence type="ECO:0000313" key="9">
    <source>
        <dbReference type="EMBL" id="SEJ21293.1"/>
    </source>
</evidence>
<feature type="binding site" evidence="6">
    <location>
        <position position="175"/>
    </location>
    <ligand>
        <name>substrate</name>
    </ligand>
</feature>
<dbReference type="NCBIfam" id="TIGR00500">
    <property type="entry name" value="met_pdase_I"/>
    <property type="match status" value="1"/>
</dbReference>
<dbReference type="PRINTS" id="PR00599">
    <property type="entry name" value="MAPEPTIDASE"/>
</dbReference>
<evidence type="ECO:0000256" key="6">
    <source>
        <dbReference type="HAMAP-Rule" id="MF_01974"/>
    </source>
</evidence>
<keyword evidence="10" id="KW-1185">Reference proteome</keyword>
<evidence type="ECO:0000313" key="10">
    <source>
        <dbReference type="Proteomes" id="UP000199702"/>
    </source>
</evidence>
<dbReference type="GO" id="GO:0070006">
    <property type="term" value="F:metalloaminopeptidase activity"/>
    <property type="evidence" value="ECO:0007669"/>
    <property type="project" value="UniProtKB-UniRule"/>
</dbReference>
<dbReference type="PANTHER" id="PTHR43330">
    <property type="entry name" value="METHIONINE AMINOPEPTIDASE"/>
    <property type="match status" value="1"/>
</dbReference>
<dbReference type="PANTHER" id="PTHR43330:SF27">
    <property type="entry name" value="METHIONINE AMINOPEPTIDASE"/>
    <property type="match status" value="1"/>
</dbReference>
<dbReference type="RefSeq" id="WP_091314691.1">
    <property type="nucleotide sequence ID" value="NZ_CBCSJU010000003.1"/>
</dbReference>
<organism evidence="9 10">
    <name type="scientific">Flavobacterium terrigena</name>
    <dbReference type="NCBI Taxonomy" id="402734"/>
    <lineage>
        <taxon>Bacteria</taxon>
        <taxon>Pseudomonadati</taxon>
        <taxon>Bacteroidota</taxon>
        <taxon>Flavobacteriia</taxon>
        <taxon>Flavobacteriales</taxon>
        <taxon>Flavobacteriaceae</taxon>
        <taxon>Flavobacterium</taxon>
    </lineage>
</organism>
<comment type="catalytic activity">
    <reaction evidence="6 7">
        <text>Release of N-terminal amino acids, preferentially methionine, from peptides and arylamides.</text>
        <dbReference type="EC" id="3.4.11.18"/>
    </reaction>
</comment>
<dbReference type="GO" id="GO:0046872">
    <property type="term" value="F:metal ion binding"/>
    <property type="evidence" value="ECO:0007669"/>
    <property type="project" value="UniProtKB-UniRule"/>
</dbReference>
<dbReference type="InterPro" id="IPR000994">
    <property type="entry name" value="Pept_M24"/>
</dbReference>
<dbReference type="GO" id="GO:0004239">
    <property type="term" value="F:initiator methionyl aminopeptidase activity"/>
    <property type="evidence" value="ECO:0007669"/>
    <property type="project" value="UniProtKB-UniRule"/>
</dbReference>
<dbReference type="InterPro" id="IPR002467">
    <property type="entry name" value="Pept_M24A_MAP1"/>
</dbReference>
<keyword evidence="3 6" id="KW-0645">Protease</keyword>
<dbReference type="EC" id="3.4.11.18" evidence="6 7"/>
<evidence type="ECO:0000256" key="3">
    <source>
        <dbReference type="ARBA" id="ARBA00022670"/>
    </source>
</evidence>
<feature type="domain" description="Peptidase M24" evidence="8">
    <location>
        <begin position="11"/>
        <end position="237"/>
    </location>
</feature>
<keyword evidence="2 6" id="KW-0031">Aminopeptidase</keyword>
<dbReference type="GO" id="GO:0005829">
    <property type="term" value="C:cytosol"/>
    <property type="evidence" value="ECO:0007669"/>
    <property type="project" value="TreeGrafter"/>
</dbReference>
<feature type="binding site" evidence="6">
    <location>
        <position position="168"/>
    </location>
    <ligand>
        <name>a divalent metal cation</name>
        <dbReference type="ChEBI" id="CHEBI:60240"/>
        <label>2</label>
        <note>catalytic</note>
    </ligand>
</feature>
<evidence type="ECO:0000256" key="1">
    <source>
        <dbReference type="ARBA" id="ARBA00002521"/>
    </source>
</evidence>
<evidence type="ECO:0000256" key="7">
    <source>
        <dbReference type="RuleBase" id="RU003653"/>
    </source>
</evidence>
<dbReference type="InterPro" id="IPR036005">
    <property type="entry name" value="Creatinase/aminopeptidase-like"/>
</dbReference>
<dbReference type="STRING" id="402734.SAMN05660918_2672"/>
<feature type="binding site" evidence="6">
    <location>
        <position position="105"/>
    </location>
    <ligand>
        <name>a divalent metal cation</name>
        <dbReference type="ChEBI" id="CHEBI:60240"/>
        <label>1</label>
    </ligand>
</feature>
<sequence>MIIIKTAEEIELMRESALIVSKTLGMIAKEIKPGVTTLYLDKLAETFIRDHGAEPAFLGMYGFPNSLCMSPNTQVVHGIPNNVPLQDGDIISVDCGTLKNGFYGDHAYTFEVGEVAEETKKLLQVTKESLYAGIRETKAGNRVEDIGYAIQTYCESRGYGVVRELCGHGLGRKMHEDPEVANYGKRGRGKKLVNGMVIAIEPMINLGTKNIIQHKDGWTITTADNKPSAHFEHDVAIVNGKPELLSTFAYIYEALGIVSNEEDGLRSVPLVL</sequence>
<dbReference type="Gene3D" id="3.90.230.10">
    <property type="entry name" value="Creatinase/methionine aminopeptidase superfamily"/>
    <property type="match status" value="1"/>
</dbReference>
<comment type="subunit">
    <text evidence="6">Monomer.</text>
</comment>
<comment type="similarity">
    <text evidence="6">Belongs to the peptidase M24A family. Methionine aminopeptidase type 1 subfamily.</text>
</comment>
<dbReference type="GO" id="GO:0006508">
    <property type="term" value="P:proteolysis"/>
    <property type="evidence" value="ECO:0007669"/>
    <property type="project" value="UniProtKB-KW"/>
</dbReference>
<name>A0A1H6WWP6_9FLAO</name>
<feature type="binding site" evidence="6">
    <location>
        <position position="232"/>
    </location>
    <ligand>
        <name>a divalent metal cation</name>
        <dbReference type="ChEBI" id="CHEBI:60240"/>
        <label>2</label>
        <note>catalytic</note>
    </ligand>
</feature>
<feature type="binding site" evidence="6">
    <location>
        <position position="105"/>
    </location>
    <ligand>
        <name>a divalent metal cation</name>
        <dbReference type="ChEBI" id="CHEBI:60240"/>
        <label>2</label>
        <note>catalytic</note>
    </ligand>
</feature>
<protein>
    <recommendedName>
        <fullName evidence="6 7">Methionine aminopeptidase</fullName>
        <shortName evidence="6">MAP</shortName>
        <shortName evidence="6">MetAP</shortName>
        <ecNumber evidence="6 7">3.4.11.18</ecNumber>
    </recommendedName>
    <alternativeName>
        <fullName evidence="6">Peptidase M</fullName>
    </alternativeName>
</protein>
<evidence type="ECO:0000256" key="5">
    <source>
        <dbReference type="ARBA" id="ARBA00022801"/>
    </source>
</evidence>
<evidence type="ECO:0000256" key="2">
    <source>
        <dbReference type="ARBA" id="ARBA00022438"/>
    </source>
</evidence>
<evidence type="ECO:0000256" key="4">
    <source>
        <dbReference type="ARBA" id="ARBA00022723"/>
    </source>
</evidence>
<evidence type="ECO:0000259" key="8">
    <source>
        <dbReference type="Pfam" id="PF00557"/>
    </source>
</evidence>
<dbReference type="Proteomes" id="UP000199702">
    <property type="component" value="Unassembled WGS sequence"/>
</dbReference>
<proteinExistence type="inferred from homology"/>
<dbReference type="Pfam" id="PF00557">
    <property type="entry name" value="Peptidase_M24"/>
    <property type="match status" value="1"/>
</dbReference>
<dbReference type="HAMAP" id="MF_01974">
    <property type="entry name" value="MetAP_1"/>
    <property type="match status" value="1"/>
</dbReference>
<keyword evidence="5 6" id="KW-0378">Hydrolase</keyword>
<dbReference type="EMBL" id="FNYA01000007">
    <property type="protein sequence ID" value="SEJ21293.1"/>
    <property type="molecule type" value="Genomic_DNA"/>
</dbReference>
<keyword evidence="4 6" id="KW-0479">Metal-binding</keyword>
<dbReference type="CDD" id="cd01086">
    <property type="entry name" value="MetAP1"/>
    <property type="match status" value="1"/>
</dbReference>
<gene>
    <name evidence="6" type="primary">map</name>
    <name evidence="9" type="ORF">SAMN05660918_2672</name>
</gene>
<feature type="binding site" evidence="6">
    <location>
        <position position="77"/>
    </location>
    <ligand>
        <name>substrate</name>
    </ligand>
</feature>
<accession>A0A1H6WWP6</accession>
<dbReference type="OrthoDB" id="9802055at2"/>
<feature type="binding site" evidence="6">
    <location>
        <position position="232"/>
    </location>
    <ligand>
        <name>a divalent metal cation</name>
        <dbReference type="ChEBI" id="CHEBI:60240"/>
        <label>1</label>
    </ligand>
</feature>
<feature type="binding site" evidence="6">
    <location>
        <position position="201"/>
    </location>
    <ligand>
        <name>a divalent metal cation</name>
        <dbReference type="ChEBI" id="CHEBI:60240"/>
        <label>2</label>
        <note>catalytic</note>
    </ligand>
</feature>
<comment type="cofactor">
    <cofactor evidence="6">
        <name>Co(2+)</name>
        <dbReference type="ChEBI" id="CHEBI:48828"/>
    </cofactor>
    <cofactor evidence="6">
        <name>Zn(2+)</name>
        <dbReference type="ChEBI" id="CHEBI:29105"/>
    </cofactor>
    <cofactor evidence="6">
        <name>Mn(2+)</name>
        <dbReference type="ChEBI" id="CHEBI:29035"/>
    </cofactor>
    <cofactor evidence="6">
        <name>Fe(2+)</name>
        <dbReference type="ChEBI" id="CHEBI:29033"/>
    </cofactor>
    <text evidence="6">Binds 2 divalent metal cations per subunit. Has a high-affinity and a low affinity metal-binding site. The true nature of the physiological cofactor is under debate. The enzyme is active with cobalt, zinc, manganese or divalent iron ions. Most likely, methionine aminopeptidases function as mononuclear Fe(2+)-metalloproteases under physiological conditions, and the catalytically relevant metal-binding site has been assigned to the histidine-containing high-affinity site.</text>
</comment>
<dbReference type="SUPFAM" id="SSF55920">
    <property type="entry name" value="Creatinase/aminopeptidase"/>
    <property type="match status" value="1"/>
</dbReference>
<dbReference type="AlphaFoldDB" id="A0A1H6WWP6"/>
<reference evidence="10" key="1">
    <citation type="submission" date="2016-10" db="EMBL/GenBank/DDBJ databases">
        <authorList>
            <person name="Varghese N."/>
            <person name="Submissions S."/>
        </authorList>
    </citation>
    <scope>NUCLEOTIDE SEQUENCE [LARGE SCALE GENOMIC DNA]</scope>
    <source>
        <strain evidence="10">DSM 17934</strain>
    </source>
</reference>
<dbReference type="InterPro" id="IPR001714">
    <property type="entry name" value="Pept_M24_MAP"/>
</dbReference>